<reference evidence="5" key="1">
    <citation type="submission" date="2013-08" db="EMBL/GenBank/DDBJ databases">
        <authorList>
            <person name="Mendez C."/>
            <person name="Richter M."/>
            <person name="Ferrer M."/>
            <person name="Sanchez J."/>
        </authorList>
    </citation>
    <scope>NUCLEOTIDE SEQUENCE</scope>
</reference>
<dbReference type="HAMAP" id="MF_01478">
    <property type="entry name" value="Ribosomal_L12_arch"/>
    <property type="match status" value="1"/>
</dbReference>
<evidence type="ECO:0000256" key="4">
    <source>
        <dbReference type="SAM" id="MobiDB-lite"/>
    </source>
</evidence>
<dbReference type="AlphaFoldDB" id="T1CTE7"/>
<dbReference type="GO" id="GO:1990904">
    <property type="term" value="C:ribonucleoprotein complex"/>
    <property type="evidence" value="ECO:0007669"/>
    <property type="project" value="UniProtKB-KW"/>
</dbReference>
<keyword evidence="3" id="KW-0687">Ribonucleoprotein</keyword>
<dbReference type="InterPro" id="IPR027534">
    <property type="entry name" value="Ribosomal_P1/P2"/>
</dbReference>
<accession>T1CTE7</accession>
<comment type="similarity">
    <text evidence="1">Belongs to the eukaryotic ribosomal protein P1/P2 family.</text>
</comment>
<reference evidence="5" key="2">
    <citation type="journal article" date="2014" name="ISME J.">
        <title>Microbial stratification in low pH oxic and suboxic macroscopic growths along an acid mine drainage.</title>
        <authorList>
            <person name="Mendez-Garcia C."/>
            <person name="Mesa V."/>
            <person name="Sprenger R.R."/>
            <person name="Richter M."/>
            <person name="Diez M.S."/>
            <person name="Solano J."/>
            <person name="Bargiela R."/>
            <person name="Golyshina O.V."/>
            <person name="Manteca A."/>
            <person name="Ramos J.L."/>
            <person name="Gallego J.R."/>
            <person name="Llorente I."/>
            <person name="Martins Dos Santos V.A."/>
            <person name="Jensen O.N."/>
            <person name="Pelaez A.I."/>
            <person name="Sanchez J."/>
            <person name="Ferrer M."/>
        </authorList>
    </citation>
    <scope>NUCLEOTIDE SEQUENCE</scope>
</reference>
<comment type="caution">
    <text evidence="5">The sequence shown here is derived from an EMBL/GenBank/DDBJ whole genome shotgun (WGS) entry which is preliminary data.</text>
</comment>
<evidence type="ECO:0000313" key="5">
    <source>
        <dbReference type="EMBL" id="EQD72705.1"/>
    </source>
</evidence>
<feature type="compositionally biased region" description="Basic and acidic residues" evidence="4">
    <location>
        <begin position="72"/>
        <end position="92"/>
    </location>
</feature>
<dbReference type="NCBIfam" id="TIGR03685">
    <property type="entry name" value="ribo_P1_arch"/>
    <property type="match status" value="1"/>
</dbReference>
<dbReference type="GO" id="GO:0006414">
    <property type="term" value="P:translational elongation"/>
    <property type="evidence" value="ECO:0007669"/>
    <property type="project" value="InterPro"/>
</dbReference>
<gene>
    <name evidence="5" type="ORF">B1B_03608</name>
</gene>
<feature type="region of interest" description="Disordered" evidence="4">
    <location>
        <begin position="63"/>
        <end position="105"/>
    </location>
</feature>
<sequence length="105" mass="10747">MQYVYGALLLHTAGKPIDEKGITSVLTAAGTAPDPAQVKVLLASLEGVNIPEVLAKAETVSVAAAPAAPASGEKKDDKTEGKKEEKEEKGVTEEEAAEGLSALFG</sequence>
<dbReference type="InterPro" id="IPR022295">
    <property type="entry name" value="Ribosomal_P1_arc"/>
</dbReference>
<name>T1CTE7_9ZZZZ</name>
<organism evidence="5">
    <name type="scientific">mine drainage metagenome</name>
    <dbReference type="NCBI Taxonomy" id="410659"/>
    <lineage>
        <taxon>unclassified sequences</taxon>
        <taxon>metagenomes</taxon>
        <taxon>ecological metagenomes</taxon>
    </lineage>
</organism>
<protein>
    <submittedName>
        <fullName evidence="5">50S ribosomal protein L12P</fullName>
    </submittedName>
</protein>
<dbReference type="GO" id="GO:0003735">
    <property type="term" value="F:structural constituent of ribosome"/>
    <property type="evidence" value="ECO:0007669"/>
    <property type="project" value="InterPro"/>
</dbReference>
<dbReference type="EMBL" id="AUZY01002227">
    <property type="protein sequence ID" value="EQD72705.1"/>
    <property type="molecule type" value="Genomic_DNA"/>
</dbReference>
<dbReference type="InterPro" id="IPR038716">
    <property type="entry name" value="P1/P2_N_sf"/>
</dbReference>
<evidence type="ECO:0000256" key="3">
    <source>
        <dbReference type="ARBA" id="ARBA00023274"/>
    </source>
</evidence>
<evidence type="ECO:0000256" key="2">
    <source>
        <dbReference type="ARBA" id="ARBA00022980"/>
    </source>
</evidence>
<proteinExistence type="inferred from homology"/>
<evidence type="ECO:0000256" key="1">
    <source>
        <dbReference type="ARBA" id="ARBA00005436"/>
    </source>
</evidence>
<dbReference type="Pfam" id="PF00428">
    <property type="entry name" value="Ribosomal_60s"/>
    <property type="match status" value="1"/>
</dbReference>
<dbReference type="GO" id="GO:0005840">
    <property type="term" value="C:ribosome"/>
    <property type="evidence" value="ECO:0007669"/>
    <property type="project" value="UniProtKB-KW"/>
</dbReference>
<dbReference type="Gene3D" id="1.10.10.1410">
    <property type="match status" value="1"/>
</dbReference>
<keyword evidence="2 5" id="KW-0689">Ribosomal protein</keyword>
<dbReference type="FunFam" id="1.10.10.1410:FF:000002">
    <property type="entry name" value="60S acidic ribosomal protein P2"/>
    <property type="match status" value="1"/>
</dbReference>